<protein>
    <submittedName>
        <fullName evidence="7">AAA family ATPase</fullName>
    </submittedName>
    <submittedName>
        <fullName evidence="8">Sigma 54-interacting transcriptional regulator</fullName>
    </submittedName>
    <submittedName>
        <fullName evidence="6">Sigma-54-dependent Fis family transcriptional regulator</fullName>
    </submittedName>
</protein>
<dbReference type="RefSeq" id="WP_002584168.1">
    <property type="nucleotide sequence ID" value="NZ_AP031445.1"/>
</dbReference>
<dbReference type="Proteomes" id="UP000315200">
    <property type="component" value="Unassembled WGS sequence"/>
</dbReference>
<evidence type="ECO:0000259" key="5">
    <source>
        <dbReference type="PROSITE" id="PS50045"/>
    </source>
</evidence>
<dbReference type="Gene3D" id="1.10.8.60">
    <property type="match status" value="1"/>
</dbReference>
<evidence type="ECO:0000313" key="6">
    <source>
        <dbReference type="EMBL" id="GEA37956.1"/>
    </source>
</evidence>
<evidence type="ECO:0000256" key="2">
    <source>
        <dbReference type="ARBA" id="ARBA00022840"/>
    </source>
</evidence>
<evidence type="ECO:0000313" key="10">
    <source>
        <dbReference type="Proteomes" id="UP000501069"/>
    </source>
</evidence>
<dbReference type="FunFam" id="3.40.50.300:FF:000006">
    <property type="entry name" value="DNA-binding transcriptional regulator NtrC"/>
    <property type="match status" value="1"/>
</dbReference>
<name>A0A829WBK7_9FIRM</name>
<reference evidence="7" key="4">
    <citation type="submission" date="2020-02" db="EMBL/GenBank/DDBJ databases">
        <authorList>
            <person name="Littmann E."/>
            <person name="Sorbara M."/>
        </authorList>
    </citation>
    <scope>NUCLEOTIDE SEQUENCE</scope>
    <source>
        <strain evidence="7">MSK.2.26</strain>
    </source>
</reference>
<dbReference type="SUPFAM" id="SSF159800">
    <property type="entry name" value="PrpR receptor domain-like"/>
    <property type="match status" value="1"/>
</dbReference>
<dbReference type="GO" id="GO:0043565">
    <property type="term" value="F:sequence-specific DNA binding"/>
    <property type="evidence" value="ECO:0007669"/>
    <property type="project" value="InterPro"/>
</dbReference>
<dbReference type="SMART" id="SM00382">
    <property type="entry name" value="AAA"/>
    <property type="match status" value="1"/>
</dbReference>
<dbReference type="InterPro" id="IPR003593">
    <property type="entry name" value="AAA+_ATPase"/>
</dbReference>
<dbReference type="Pfam" id="PF06506">
    <property type="entry name" value="PrpR_N"/>
    <property type="match status" value="1"/>
</dbReference>
<organism evidence="6 9">
    <name type="scientific">Enterocloster clostridioformis</name>
    <dbReference type="NCBI Taxonomy" id="1531"/>
    <lineage>
        <taxon>Bacteria</taxon>
        <taxon>Bacillati</taxon>
        <taxon>Bacillota</taxon>
        <taxon>Clostridia</taxon>
        <taxon>Lachnospirales</taxon>
        <taxon>Lachnospiraceae</taxon>
        <taxon>Enterocloster</taxon>
    </lineage>
</organism>
<dbReference type="InterPro" id="IPR010524">
    <property type="entry name" value="Sig_transdc_resp-reg_PrpR_N"/>
</dbReference>
<dbReference type="PROSITE" id="PS00675">
    <property type="entry name" value="SIGMA54_INTERACT_1"/>
    <property type="match status" value="1"/>
</dbReference>
<dbReference type="EMBL" id="CP050964">
    <property type="protein sequence ID" value="QIX93478.1"/>
    <property type="molecule type" value="Genomic_DNA"/>
</dbReference>
<dbReference type="InterPro" id="IPR025662">
    <property type="entry name" value="Sigma_54_int_dom_ATP-bd_1"/>
</dbReference>
<dbReference type="Gene3D" id="3.40.50.300">
    <property type="entry name" value="P-loop containing nucleotide triphosphate hydrolases"/>
    <property type="match status" value="1"/>
</dbReference>
<proteinExistence type="predicted"/>
<dbReference type="Pfam" id="PF02954">
    <property type="entry name" value="HTH_8"/>
    <property type="match status" value="1"/>
</dbReference>
<dbReference type="EMBL" id="BJLB01000001">
    <property type="protein sequence ID" value="GEA37956.1"/>
    <property type="molecule type" value="Genomic_DNA"/>
</dbReference>
<dbReference type="Gene3D" id="3.40.50.2300">
    <property type="match status" value="1"/>
</dbReference>
<dbReference type="InterPro" id="IPR058031">
    <property type="entry name" value="AAA_lid_NorR"/>
</dbReference>
<feature type="domain" description="Sigma-54 factor interaction" evidence="5">
    <location>
        <begin position="331"/>
        <end position="561"/>
    </location>
</feature>
<accession>A0A829WBK7</accession>
<keyword evidence="1" id="KW-0547">Nucleotide-binding</keyword>
<dbReference type="SUPFAM" id="SSF46689">
    <property type="entry name" value="Homeodomain-like"/>
    <property type="match status" value="1"/>
</dbReference>
<evidence type="ECO:0000256" key="3">
    <source>
        <dbReference type="ARBA" id="ARBA00023015"/>
    </source>
</evidence>
<dbReference type="GO" id="GO:0005524">
    <property type="term" value="F:ATP binding"/>
    <property type="evidence" value="ECO:0007669"/>
    <property type="project" value="UniProtKB-KW"/>
</dbReference>
<dbReference type="Pfam" id="PF25601">
    <property type="entry name" value="AAA_lid_14"/>
    <property type="match status" value="1"/>
</dbReference>
<dbReference type="AlphaFoldDB" id="A0A829WBK7"/>
<reference evidence="8 10" key="2">
    <citation type="submission" date="2019-11" db="EMBL/GenBank/DDBJ databases">
        <title>FDA dAtabase for Regulatory Grade micrObial Sequences (FDA-ARGOS): Supporting development and validation of Infectious Disease Dx tests.</title>
        <authorList>
            <person name="Turner S."/>
            <person name="Byrd R."/>
            <person name="Tallon L."/>
            <person name="Sadzewicz L."/>
            <person name="Vavikolanu K."/>
            <person name="Mehta A."/>
            <person name="Aluvathingal J."/>
            <person name="Nadendla S."/>
            <person name="Myers T."/>
            <person name="Yan Y."/>
            <person name="Sichtig H."/>
        </authorList>
    </citation>
    <scope>NUCLEOTIDE SEQUENCE [LARGE SCALE GENOMIC DNA]</scope>
    <source>
        <strain evidence="8 10">FDAARGOS_739</strain>
    </source>
</reference>
<dbReference type="CDD" id="cd00009">
    <property type="entry name" value="AAA"/>
    <property type="match status" value="1"/>
</dbReference>
<dbReference type="SUPFAM" id="SSF52540">
    <property type="entry name" value="P-loop containing nucleoside triphosphate hydrolases"/>
    <property type="match status" value="1"/>
</dbReference>
<gene>
    <name evidence="6" type="ORF">Ccl03g_36690</name>
    <name evidence="8" type="ORF">FOC47_24825</name>
    <name evidence="7" type="ORF">G5B26_21475</name>
</gene>
<reference evidence="7 11" key="3">
    <citation type="journal article" date="2020" name="Cell Host Microbe">
        <title>Functional and Genomic Variation between Human-Derived Isolates of Lachnospiraceae Reveals Inter- and Intra-Species Diversity.</title>
        <authorList>
            <person name="Sorbara M.T."/>
            <person name="Littmann E.R."/>
            <person name="Fontana E."/>
            <person name="Moody T.U."/>
            <person name="Kohout C.E."/>
            <person name="Gjonbalaj M."/>
            <person name="Eaton V."/>
            <person name="Seok R."/>
            <person name="Leiner I.M."/>
            <person name="Pamer E.G."/>
        </authorList>
    </citation>
    <scope>NUCLEOTIDE SEQUENCE [LARGE SCALE GENOMIC DNA]</scope>
    <source>
        <strain evidence="7 11">MSK.2.26</strain>
    </source>
</reference>
<evidence type="ECO:0000256" key="4">
    <source>
        <dbReference type="ARBA" id="ARBA00023163"/>
    </source>
</evidence>
<evidence type="ECO:0000313" key="9">
    <source>
        <dbReference type="Proteomes" id="UP000315200"/>
    </source>
</evidence>
<dbReference type="Pfam" id="PF00158">
    <property type="entry name" value="Sigma54_activat"/>
    <property type="match status" value="1"/>
</dbReference>
<dbReference type="EMBL" id="JAAISW010000053">
    <property type="protein sequence ID" value="NSJ46085.1"/>
    <property type="molecule type" value="Genomic_DNA"/>
</dbReference>
<evidence type="ECO:0000313" key="11">
    <source>
        <dbReference type="Proteomes" id="UP000719916"/>
    </source>
</evidence>
<dbReference type="PROSITE" id="PS50045">
    <property type="entry name" value="SIGMA54_INTERACT_4"/>
    <property type="match status" value="1"/>
</dbReference>
<dbReference type="PRINTS" id="PR01590">
    <property type="entry name" value="HTHFIS"/>
</dbReference>
<keyword evidence="3" id="KW-0805">Transcription regulation</keyword>
<dbReference type="InterPro" id="IPR025943">
    <property type="entry name" value="Sigma_54_int_dom_ATP-bd_2"/>
</dbReference>
<dbReference type="GO" id="GO:0006355">
    <property type="term" value="P:regulation of DNA-templated transcription"/>
    <property type="evidence" value="ECO:0007669"/>
    <property type="project" value="InterPro"/>
</dbReference>
<dbReference type="InterPro" id="IPR002078">
    <property type="entry name" value="Sigma_54_int"/>
</dbReference>
<dbReference type="InterPro" id="IPR027417">
    <property type="entry name" value="P-loop_NTPase"/>
</dbReference>
<evidence type="ECO:0000313" key="7">
    <source>
        <dbReference type="EMBL" id="NSJ46085.1"/>
    </source>
</evidence>
<dbReference type="InterPro" id="IPR002197">
    <property type="entry name" value="HTH_Fis"/>
</dbReference>
<dbReference type="InterPro" id="IPR009057">
    <property type="entry name" value="Homeodomain-like_sf"/>
</dbReference>
<dbReference type="Proteomes" id="UP000719916">
    <property type="component" value="Unassembled WGS sequence"/>
</dbReference>
<dbReference type="GO" id="GO:0000156">
    <property type="term" value="F:phosphorelay response regulator activity"/>
    <property type="evidence" value="ECO:0007669"/>
    <property type="project" value="InterPro"/>
</dbReference>
<dbReference type="PANTHER" id="PTHR32071">
    <property type="entry name" value="TRANSCRIPTIONAL REGULATORY PROTEIN"/>
    <property type="match status" value="1"/>
</dbReference>
<dbReference type="Proteomes" id="UP000501069">
    <property type="component" value="Chromosome"/>
</dbReference>
<evidence type="ECO:0000313" key="8">
    <source>
        <dbReference type="EMBL" id="QIX93478.1"/>
    </source>
</evidence>
<dbReference type="PROSITE" id="PS00676">
    <property type="entry name" value="SIGMA54_INTERACT_2"/>
    <property type="match status" value="1"/>
</dbReference>
<dbReference type="Gene3D" id="3.40.50.10660">
    <property type="entry name" value="PrpR receptor domain-like"/>
    <property type="match status" value="1"/>
</dbReference>
<keyword evidence="2" id="KW-0067">ATP-binding</keyword>
<sequence>MYENELLIISVYPGMMNDINAVCGSLQINPTILEWEIAENTLISHLRNMFRETGVPDAIISRGATANLIEQNIPEAVSVRAEPGDLELLETLKAAKNHGPRIGLLMFEDYLKSYNLQAAKELLGINSLTLYPFRSREDIIRLVRQGSTDGMDVLVGGGTLAYRTGNSCGIKVLPVYSGQHALRNAVKQALSIIDARQREKLQLKCFTEAVSSITEGVLSIEDGKFIVANKEMGNIFKTDEQALIGRKVDNTDDTLVAGYIRHFLTNSREREKVLKILGQDYYIKKSHFEEKGKKRIVAIFRRARDIQDQEQRVRTEIRNTGFFARYHFSDIIAESGIMRQLLKKAETYAATDANILIGGDSGTGKELLAQSIHNASSRAKEPFVAVNCAAIPATLLESELFGYEEGAFSGASKGGKRGLFELAHKGTIFLDEINSMPLELQSVLLRTLQEKEIRRIGSQRNIYIDIRVIAASNSDLMKMIREEKFRIDLYYRLNTLRLTLPSLDKRREDIRPLAMSFLNHYSQKYSLPLPALSEDNYRLLENRNWQGNIRELRNVMQRYVILSHEGENSIQLCFDEDIATEAALEPQDVTSFGTLDEIEKAVILKRLKQNQGNRRKTAQELGISRSTLWKKLDKMELDQEITSY</sequence>
<dbReference type="GeneID" id="57964423"/>
<keyword evidence="4" id="KW-0804">Transcription</keyword>
<dbReference type="Gene3D" id="1.10.10.60">
    <property type="entry name" value="Homeodomain-like"/>
    <property type="match status" value="1"/>
</dbReference>
<reference evidence="6 9" key="1">
    <citation type="submission" date="2019-06" db="EMBL/GenBank/DDBJ databases">
        <title>Draft genome sequence of [Clostridium] clostridioforme NBRC 113352.</title>
        <authorList>
            <person name="Miura T."/>
            <person name="Furukawa M."/>
            <person name="Shimamura M."/>
            <person name="Ohyama Y."/>
            <person name="Yamazoe A."/>
            <person name="Kawasaki H."/>
        </authorList>
    </citation>
    <scope>NUCLEOTIDE SEQUENCE [LARGE SCALE GENOMIC DNA]</scope>
    <source>
        <strain evidence="6 9">NBRC 113352</strain>
    </source>
</reference>
<evidence type="ECO:0000256" key="1">
    <source>
        <dbReference type="ARBA" id="ARBA00022741"/>
    </source>
</evidence>